<dbReference type="RefSeq" id="WP_168541640.1">
    <property type="nucleotide sequence ID" value="NZ_JAAWWP010000014.1"/>
</dbReference>
<sequence>MGSAGGGKTVIVAVAAAGLSVVLGGGFAQASEAHAGADQAVPVTSAEGVTTDTGPADDGWG</sequence>
<feature type="region of interest" description="Disordered" evidence="1">
    <location>
        <begin position="34"/>
        <end position="61"/>
    </location>
</feature>
<comment type="caution">
    <text evidence="2">The sequence shown here is derived from an EMBL/GenBank/DDBJ whole genome shotgun (WGS) entry which is preliminary data.</text>
</comment>
<organism evidence="2 3">
    <name type="scientific">Streptomyces physcomitrii</name>
    <dbReference type="NCBI Taxonomy" id="2724184"/>
    <lineage>
        <taxon>Bacteria</taxon>
        <taxon>Bacillati</taxon>
        <taxon>Actinomycetota</taxon>
        <taxon>Actinomycetes</taxon>
        <taxon>Kitasatosporales</taxon>
        <taxon>Streptomycetaceae</taxon>
        <taxon>Streptomyces</taxon>
    </lineage>
</organism>
<dbReference type="Proteomes" id="UP000772196">
    <property type="component" value="Unassembled WGS sequence"/>
</dbReference>
<evidence type="ECO:0000313" key="2">
    <source>
        <dbReference type="EMBL" id="NKI43858.1"/>
    </source>
</evidence>
<evidence type="ECO:0000256" key="1">
    <source>
        <dbReference type="SAM" id="MobiDB-lite"/>
    </source>
</evidence>
<evidence type="ECO:0000313" key="3">
    <source>
        <dbReference type="Proteomes" id="UP000772196"/>
    </source>
</evidence>
<name>A0ABX1H658_9ACTN</name>
<gene>
    <name evidence="2" type="ORF">HFV08_21905</name>
</gene>
<accession>A0ABX1H658</accession>
<reference evidence="2 3" key="1">
    <citation type="submission" date="2020-04" db="EMBL/GenBank/DDBJ databases">
        <title>Phylogenetic Diversity and Antibacterial Activity against Ralstonia solanacearum of Endophytic Actinomycete Isolated from Moss.</title>
        <authorList>
            <person name="Zhuang X."/>
        </authorList>
    </citation>
    <scope>NUCLEOTIDE SEQUENCE [LARGE SCALE GENOMIC DNA]</scope>
    <source>
        <strain evidence="2 3">LD120</strain>
    </source>
</reference>
<dbReference type="EMBL" id="JAAWWP010000014">
    <property type="protein sequence ID" value="NKI43858.1"/>
    <property type="molecule type" value="Genomic_DNA"/>
</dbReference>
<proteinExistence type="predicted"/>
<protein>
    <submittedName>
        <fullName evidence="2">Uncharacterized protein</fullName>
    </submittedName>
</protein>
<keyword evidence="3" id="KW-1185">Reference proteome</keyword>